<dbReference type="PANTHER" id="PTHR33823">
    <property type="entry name" value="RNA POLYMERASE-BINDING TRANSCRIPTION FACTOR DKSA-RELATED"/>
    <property type="match status" value="1"/>
</dbReference>
<dbReference type="Gene3D" id="1.20.120.910">
    <property type="entry name" value="DksA, coiled-coil domain"/>
    <property type="match status" value="1"/>
</dbReference>
<evidence type="ECO:0000256" key="3">
    <source>
        <dbReference type="ARBA" id="ARBA00022833"/>
    </source>
</evidence>
<evidence type="ECO:0000259" key="6">
    <source>
        <dbReference type="Pfam" id="PF01258"/>
    </source>
</evidence>
<feature type="zinc finger region" description="dksA C4-type" evidence="4">
    <location>
        <begin position="94"/>
        <end position="118"/>
    </location>
</feature>
<protein>
    <submittedName>
        <fullName evidence="7">YteA family sporulation protein</fullName>
    </submittedName>
</protein>
<dbReference type="InterPro" id="IPR000962">
    <property type="entry name" value="Znf_DskA_TraR"/>
</dbReference>
<evidence type="ECO:0000313" key="7">
    <source>
        <dbReference type="EMBL" id="GAA0324019.1"/>
    </source>
</evidence>
<accession>A0ABN0W3C4</accession>
<dbReference type="Pfam" id="PF01258">
    <property type="entry name" value="zf-dskA_traR"/>
    <property type="match status" value="1"/>
</dbReference>
<proteinExistence type="predicted"/>
<dbReference type="RefSeq" id="WP_343797497.1">
    <property type="nucleotide sequence ID" value="NZ_BAAADJ010000014.1"/>
</dbReference>
<dbReference type="PANTHER" id="PTHR33823:SF4">
    <property type="entry name" value="GENERAL STRESS PROTEIN 16O"/>
    <property type="match status" value="1"/>
</dbReference>
<evidence type="ECO:0000313" key="8">
    <source>
        <dbReference type="Proteomes" id="UP001500782"/>
    </source>
</evidence>
<dbReference type="InterPro" id="IPR037187">
    <property type="entry name" value="DnaK_N"/>
</dbReference>
<feature type="domain" description="Zinc finger DksA/TraR C4-type" evidence="6">
    <location>
        <begin position="89"/>
        <end position="117"/>
    </location>
</feature>
<feature type="compositionally biased region" description="Polar residues" evidence="5">
    <location>
        <begin position="1"/>
        <end position="15"/>
    </location>
</feature>
<keyword evidence="1" id="KW-0479">Metal-binding</keyword>
<feature type="compositionally biased region" description="Basic and acidic residues" evidence="5">
    <location>
        <begin position="17"/>
        <end position="42"/>
    </location>
</feature>
<name>A0ABN0W3C4_9BACI</name>
<reference evidence="7 8" key="1">
    <citation type="journal article" date="2019" name="Int. J. Syst. Evol. Microbiol.">
        <title>The Global Catalogue of Microorganisms (GCM) 10K type strain sequencing project: providing services to taxonomists for standard genome sequencing and annotation.</title>
        <authorList>
            <consortium name="The Broad Institute Genomics Platform"/>
            <consortium name="The Broad Institute Genome Sequencing Center for Infectious Disease"/>
            <person name="Wu L."/>
            <person name="Ma J."/>
        </authorList>
    </citation>
    <scope>NUCLEOTIDE SEQUENCE [LARGE SCALE GENOMIC DNA]</scope>
    <source>
        <strain evidence="7 8">JCM 9731</strain>
    </source>
</reference>
<dbReference type="SUPFAM" id="SSF109635">
    <property type="entry name" value="DnaK suppressor protein DksA, alpha-hairpin domain"/>
    <property type="match status" value="1"/>
</dbReference>
<keyword evidence="2" id="KW-0863">Zinc-finger</keyword>
<dbReference type="NCBIfam" id="TIGR02890">
    <property type="entry name" value="bacill_yteA"/>
    <property type="match status" value="1"/>
</dbReference>
<evidence type="ECO:0000256" key="4">
    <source>
        <dbReference type="PROSITE-ProRule" id="PRU00510"/>
    </source>
</evidence>
<evidence type="ECO:0000256" key="1">
    <source>
        <dbReference type="ARBA" id="ARBA00022723"/>
    </source>
</evidence>
<evidence type="ECO:0000256" key="2">
    <source>
        <dbReference type="ARBA" id="ARBA00022771"/>
    </source>
</evidence>
<dbReference type="InterPro" id="IPR014240">
    <property type="entry name" value="YteA"/>
</dbReference>
<dbReference type="PROSITE" id="PS51128">
    <property type="entry name" value="ZF_DKSA_2"/>
    <property type="match status" value="1"/>
</dbReference>
<sequence length="255" mass="29298">MLTSQQLQSFKQTLSGMKKELEERLDNNDHYNLERGHAHESVGELSSYDNHPGDEGTELYEREKDIALSQHSDYELESIEKALQAIDDGSYGTCKKCGKEISKERLEAIPTTLFCKEHSLDQTVSHDRPIEEEVLMPPFGKFDLDEQDESVAFDAEDSWQEVASWGTSESPSDFFIPPTNYDDTYVEYEENIGYVEDFENFIGNDINGENITVYPNEQHEKFEDALDEEGIMTTFGDLPAYEHDPYVDDDDHKNH</sequence>
<evidence type="ECO:0000256" key="5">
    <source>
        <dbReference type="SAM" id="MobiDB-lite"/>
    </source>
</evidence>
<keyword evidence="8" id="KW-1185">Reference proteome</keyword>
<feature type="region of interest" description="Disordered" evidence="5">
    <location>
        <begin position="1"/>
        <end position="57"/>
    </location>
</feature>
<organism evidence="7 8">
    <name type="scientific">Bacillus carboniphilus</name>
    <dbReference type="NCBI Taxonomy" id="86663"/>
    <lineage>
        <taxon>Bacteria</taxon>
        <taxon>Bacillati</taxon>
        <taxon>Bacillota</taxon>
        <taxon>Bacilli</taxon>
        <taxon>Bacillales</taxon>
        <taxon>Bacillaceae</taxon>
        <taxon>Bacillus</taxon>
    </lineage>
</organism>
<keyword evidence="3" id="KW-0862">Zinc</keyword>
<comment type="caution">
    <text evidence="7">The sequence shown here is derived from an EMBL/GenBank/DDBJ whole genome shotgun (WGS) entry which is preliminary data.</text>
</comment>
<dbReference type="Proteomes" id="UP001500782">
    <property type="component" value="Unassembled WGS sequence"/>
</dbReference>
<gene>
    <name evidence="7" type="ORF">GCM10008967_13200</name>
</gene>
<dbReference type="EMBL" id="BAAADJ010000014">
    <property type="protein sequence ID" value="GAA0324019.1"/>
    <property type="molecule type" value="Genomic_DNA"/>
</dbReference>
<dbReference type="SUPFAM" id="SSF57716">
    <property type="entry name" value="Glucocorticoid receptor-like (DNA-binding domain)"/>
    <property type="match status" value="1"/>
</dbReference>